<dbReference type="KEGG" id="taa:NMY3_02467"/>
<dbReference type="Proteomes" id="UP000058925">
    <property type="component" value="Chromosome"/>
</dbReference>
<comment type="pathway">
    <text evidence="2 9">Amino-acid biosynthesis; L-tryptophan biosynthesis; L-tryptophan from chorismate: step 5/5.</text>
</comment>
<evidence type="ECO:0000256" key="4">
    <source>
        <dbReference type="ARBA" id="ARBA00022605"/>
    </source>
</evidence>
<sequence>MKVENNVTRTFNNLKQKNEKALIGYVVGGYPTLELSRKIIEQLIRSGVDIIEIGVPFSDPMADGPMIQDAFVKALNSGVTPKDCLNLVKSIREKHKETPLLLMTYSNILYSNGLEKFLIQSKNCDIDGFIVPDLNFEEADDYLNITTKLDLSTVFLTSPNTSIQRLRMIASLSTGFVYMVSVFGITGSRNKFEKYTFDSISRSKGIVSSYGKHLAVGFGISTPKDGQRMIESGADGIIVGSSLVSIITKNEHDQSKMLSELDIFVKELKTICKVSN</sequence>
<evidence type="ECO:0000256" key="5">
    <source>
        <dbReference type="ARBA" id="ARBA00022822"/>
    </source>
</evidence>
<dbReference type="CDD" id="cd04724">
    <property type="entry name" value="Tryptophan_synthase_alpha"/>
    <property type="match status" value="1"/>
</dbReference>
<dbReference type="GO" id="GO:0004834">
    <property type="term" value="F:tryptophan synthase activity"/>
    <property type="evidence" value="ECO:0007669"/>
    <property type="project" value="UniProtKB-UniRule"/>
</dbReference>
<evidence type="ECO:0000256" key="9">
    <source>
        <dbReference type="HAMAP-Rule" id="MF_00131"/>
    </source>
</evidence>
<dbReference type="PANTHER" id="PTHR43406:SF1">
    <property type="entry name" value="TRYPTOPHAN SYNTHASE ALPHA CHAIN, CHLOROPLASTIC"/>
    <property type="match status" value="1"/>
</dbReference>
<dbReference type="InterPro" id="IPR002028">
    <property type="entry name" value="Trp_synthase_suA"/>
</dbReference>
<keyword evidence="4 9" id="KW-0028">Amino-acid biosynthesis</keyword>
<dbReference type="OrthoDB" id="25658at2157"/>
<feature type="active site" description="Proton acceptor" evidence="9">
    <location>
        <position position="52"/>
    </location>
</feature>
<dbReference type="GeneID" id="60422408"/>
<keyword evidence="12" id="KW-1185">Reference proteome</keyword>
<comment type="subunit">
    <text evidence="3 9">Tetramer of two alpha and two beta chains.</text>
</comment>
<dbReference type="HAMAP" id="MF_00131">
    <property type="entry name" value="Trp_synth_alpha"/>
    <property type="match status" value="1"/>
</dbReference>
<evidence type="ECO:0000256" key="1">
    <source>
        <dbReference type="ARBA" id="ARBA00003365"/>
    </source>
</evidence>
<evidence type="ECO:0000256" key="8">
    <source>
        <dbReference type="ARBA" id="ARBA00049047"/>
    </source>
</evidence>
<dbReference type="UniPathway" id="UPA00035">
    <property type="reaction ID" value="UER00044"/>
</dbReference>
<evidence type="ECO:0000256" key="6">
    <source>
        <dbReference type="ARBA" id="ARBA00023141"/>
    </source>
</evidence>
<reference evidence="12" key="1">
    <citation type="submission" date="2015-10" db="EMBL/GenBank/DDBJ databases">
        <title>Niche specialization of a soil ammonia-oxidizing archaeon, Candidatus Nitrosocosmicus oleophilus.</title>
        <authorList>
            <person name="Jung M.-Y."/>
            <person name="Rhee S.-K."/>
        </authorList>
    </citation>
    <scope>NUCLEOTIDE SEQUENCE [LARGE SCALE GENOMIC DNA]</scope>
    <source>
        <strain evidence="12">MY3</strain>
    </source>
</reference>
<protein>
    <recommendedName>
        <fullName evidence="9">Tryptophan synthase alpha chain</fullName>
        <ecNumber evidence="9">4.2.1.20</ecNumber>
    </recommendedName>
</protein>
<comment type="catalytic activity">
    <reaction evidence="8 9">
        <text>(1S,2R)-1-C-(indol-3-yl)glycerol 3-phosphate + L-serine = D-glyceraldehyde 3-phosphate + L-tryptophan + H2O</text>
        <dbReference type="Rhea" id="RHEA:10532"/>
        <dbReference type="ChEBI" id="CHEBI:15377"/>
        <dbReference type="ChEBI" id="CHEBI:33384"/>
        <dbReference type="ChEBI" id="CHEBI:57912"/>
        <dbReference type="ChEBI" id="CHEBI:58866"/>
        <dbReference type="ChEBI" id="CHEBI:59776"/>
        <dbReference type="EC" id="4.2.1.20"/>
    </reaction>
</comment>
<dbReference type="EMBL" id="CP012850">
    <property type="protein sequence ID" value="ALI36660.1"/>
    <property type="molecule type" value="Genomic_DNA"/>
</dbReference>
<dbReference type="FunFam" id="3.20.20.70:FF:000037">
    <property type="entry name" value="Tryptophan synthase alpha chain"/>
    <property type="match status" value="1"/>
</dbReference>
<organism evidence="11 12">
    <name type="scientific">Candidatus Nitrosocosmicus oleophilus</name>
    <dbReference type="NCBI Taxonomy" id="1353260"/>
    <lineage>
        <taxon>Archaea</taxon>
        <taxon>Nitrososphaerota</taxon>
        <taxon>Nitrososphaeria</taxon>
        <taxon>Nitrososphaerales</taxon>
        <taxon>Nitrososphaeraceae</taxon>
        <taxon>Candidatus Nitrosocosmicus</taxon>
    </lineage>
</organism>
<name>A0A654M115_9ARCH</name>
<evidence type="ECO:0000313" key="12">
    <source>
        <dbReference type="Proteomes" id="UP000058925"/>
    </source>
</evidence>
<comment type="similarity">
    <text evidence="9 10">Belongs to the TrpA family.</text>
</comment>
<comment type="function">
    <text evidence="1 9">The alpha subunit is responsible for the aldol cleavage of indoleglycerol phosphate to indole and glyceraldehyde 3-phosphate.</text>
</comment>
<dbReference type="PANTHER" id="PTHR43406">
    <property type="entry name" value="TRYPTOPHAN SYNTHASE, ALPHA CHAIN"/>
    <property type="match status" value="1"/>
</dbReference>
<keyword evidence="5 9" id="KW-0822">Tryptophan biosynthesis</keyword>
<dbReference type="Pfam" id="PF00290">
    <property type="entry name" value="Trp_syntA"/>
    <property type="match status" value="1"/>
</dbReference>
<evidence type="ECO:0000256" key="3">
    <source>
        <dbReference type="ARBA" id="ARBA00011270"/>
    </source>
</evidence>
<dbReference type="RefSeq" id="WP_196815884.1">
    <property type="nucleotide sequence ID" value="NZ_CP012850.1"/>
</dbReference>
<evidence type="ECO:0000313" key="11">
    <source>
        <dbReference type="EMBL" id="ALI36660.1"/>
    </source>
</evidence>
<dbReference type="SUPFAM" id="SSF51366">
    <property type="entry name" value="Ribulose-phoshate binding barrel"/>
    <property type="match status" value="1"/>
</dbReference>
<dbReference type="InterPro" id="IPR013785">
    <property type="entry name" value="Aldolase_TIM"/>
</dbReference>
<dbReference type="InterPro" id="IPR018204">
    <property type="entry name" value="Trp_synthase_alpha_AS"/>
</dbReference>
<evidence type="ECO:0000256" key="7">
    <source>
        <dbReference type="ARBA" id="ARBA00023239"/>
    </source>
</evidence>
<evidence type="ECO:0000256" key="10">
    <source>
        <dbReference type="RuleBase" id="RU003662"/>
    </source>
</evidence>
<dbReference type="GO" id="GO:0005829">
    <property type="term" value="C:cytosol"/>
    <property type="evidence" value="ECO:0007669"/>
    <property type="project" value="TreeGrafter"/>
</dbReference>
<proteinExistence type="inferred from homology"/>
<accession>A0A654M115</accession>
<dbReference type="NCBIfam" id="TIGR00262">
    <property type="entry name" value="trpA"/>
    <property type="match status" value="1"/>
</dbReference>
<keyword evidence="7 9" id="KW-0456">Lyase</keyword>
<dbReference type="AlphaFoldDB" id="A0A654M115"/>
<keyword evidence="6 9" id="KW-0057">Aromatic amino acid biosynthesis</keyword>
<evidence type="ECO:0000256" key="2">
    <source>
        <dbReference type="ARBA" id="ARBA00004733"/>
    </source>
</evidence>
<gene>
    <name evidence="9 11" type="primary">trpA</name>
    <name evidence="11" type="ORF">NMY3_02467</name>
</gene>
<dbReference type="InterPro" id="IPR011060">
    <property type="entry name" value="RibuloseP-bd_barrel"/>
</dbReference>
<dbReference type="EC" id="4.2.1.20" evidence="9"/>
<dbReference type="PROSITE" id="PS00167">
    <property type="entry name" value="TRP_SYNTHASE_ALPHA"/>
    <property type="match status" value="1"/>
</dbReference>
<dbReference type="Gene3D" id="3.20.20.70">
    <property type="entry name" value="Aldolase class I"/>
    <property type="match status" value="1"/>
</dbReference>
<feature type="active site" description="Proton acceptor" evidence="9">
    <location>
        <position position="63"/>
    </location>
</feature>